<comment type="function">
    <text evidence="4">Kinesin is a microtubule-associated force-producing protein that play a role in organelle transport.</text>
</comment>
<dbReference type="Pfam" id="PF13176">
    <property type="entry name" value="TPR_7"/>
    <property type="match status" value="1"/>
</dbReference>
<feature type="repeat" description="TPR" evidence="3">
    <location>
        <begin position="257"/>
        <end position="290"/>
    </location>
</feature>
<evidence type="ECO:0000256" key="3">
    <source>
        <dbReference type="PROSITE-ProRule" id="PRU00339"/>
    </source>
</evidence>
<comment type="caution">
    <text evidence="5">The sequence shown here is derived from an EMBL/GenBank/DDBJ whole genome shotgun (WGS) entry which is preliminary data.</text>
</comment>
<dbReference type="SUPFAM" id="SSF56399">
    <property type="entry name" value="ADP-ribosylation"/>
    <property type="match status" value="1"/>
</dbReference>
<dbReference type="PANTHER" id="PTHR45641">
    <property type="entry name" value="TETRATRICOPEPTIDE REPEAT PROTEIN (AFU_ORTHOLOGUE AFUA_6G03870)"/>
    <property type="match status" value="1"/>
</dbReference>
<dbReference type="PROSITE" id="PS50293">
    <property type="entry name" value="TPR_REGION"/>
    <property type="match status" value="4"/>
</dbReference>
<dbReference type="PANTHER" id="PTHR45641:SF1">
    <property type="entry name" value="AAA+ ATPASE DOMAIN-CONTAINING PROTEIN"/>
    <property type="match status" value="1"/>
</dbReference>
<evidence type="ECO:0000313" key="7">
    <source>
        <dbReference type="Proteomes" id="UP000677228"/>
    </source>
</evidence>
<sequence length="400" mass="45334">MLNKALRVQDTDILFKFRFFVKDLHDQLTTLHSESNDATSTLTVYRGQCMVREEFLEMKANIGGFLSMNSFLSTSTSRAVSVKFAEQCLNRDGVVSVLFEMDIHVLKCIKPFSNIAHLSYIKTENEILFSIGTVFRIESVERHHDRNIWNVKLTMTGEEDEELKKLTEQLRNEITGNSKLNSLGLLLRQMGDYTKAEQYYIMLLNETSANDPSIPTFYNNLGLVYRDMGDYSKALSYYEKTLELRLKTLGSNHPDVATTYNNLGLAYSDMGDYSKALSYYEKTLELDLKTLGSNHPSVATTYNNLGLAYSDMGDYSKALSYYEKTLELQLKTLGSNHPSVATTYSNLGNVYSVMSDYSKALSYYEEALGVMRKSLPATHPSISVCERAAADMSEKLMRHS</sequence>
<dbReference type="AlphaFoldDB" id="A0A8S2D717"/>
<dbReference type="InterPro" id="IPR019734">
    <property type="entry name" value="TPR_rpt"/>
</dbReference>
<keyword evidence="1" id="KW-0677">Repeat</keyword>
<dbReference type="Gene3D" id="1.25.40.10">
    <property type="entry name" value="Tetratricopeptide repeat domain"/>
    <property type="match status" value="2"/>
</dbReference>
<keyword evidence="4" id="KW-0206">Cytoskeleton</keyword>
<feature type="repeat" description="TPR" evidence="3">
    <location>
        <begin position="299"/>
        <end position="332"/>
    </location>
</feature>
<dbReference type="SMART" id="SM00028">
    <property type="entry name" value="TPR"/>
    <property type="match status" value="5"/>
</dbReference>
<dbReference type="PROSITE" id="PS50005">
    <property type="entry name" value="TPR"/>
    <property type="match status" value="4"/>
</dbReference>
<dbReference type="PRINTS" id="PR00381">
    <property type="entry name" value="KINESINLIGHT"/>
</dbReference>
<organism evidence="5 7">
    <name type="scientific">Didymodactylos carnosus</name>
    <dbReference type="NCBI Taxonomy" id="1234261"/>
    <lineage>
        <taxon>Eukaryota</taxon>
        <taxon>Metazoa</taxon>
        <taxon>Spiralia</taxon>
        <taxon>Gnathifera</taxon>
        <taxon>Rotifera</taxon>
        <taxon>Eurotatoria</taxon>
        <taxon>Bdelloidea</taxon>
        <taxon>Philodinida</taxon>
        <taxon>Philodinidae</taxon>
        <taxon>Didymodactylos</taxon>
    </lineage>
</organism>
<dbReference type="Pfam" id="PF13424">
    <property type="entry name" value="TPR_12"/>
    <property type="match status" value="2"/>
</dbReference>
<feature type="repeat" description="TPR" evidence="3">
    <location>
        <begin position="215"/>
        <end position="248"/>
    </location>
</feature>
<dbReference type="Gene3D" id="3.90.176.10">
    <property type="entry name" value="Toxin ADP-ribosyltransferase, Chain A, domain 1"/>
    <property type="match status" value="1"/>
</dbReference>
<dbReference type="GO" id="GO:0005871">
    <property type="term" value="C:kinesin complex"/>
    <property type="evidence" value="ECO:0007669"/>
    <property type="project" value="UniProtKB-UniRule"/>
</dbReference>
<accession>A0A8S2D717</accession>
<comment type="subcellular location">
    <subcellularLocation>
        <location evidence="4">Cytoplasm</location>
        <location evidence="4">Cytoskeleton</location>
    </subcellularLocation>
</comment>
<name>A0A8S2D717_9BILA</name>
<proteinExistence type="inferred from homology"/>
<gene>
    <name evidence="5" type="ORF">OVA965_LOCUS6000</name>
    <name evidence="6" type="ORF">TMI583_LOCUS5996</name>
</gene>
<dbReference type="InterPro" id="IPR011990">
    <property type="entry name" value="TPR-like_helical_dom_sf"/>
</dbReference>
<evidence type="ECO:0000313" key="5">
    <source>
        <dbReference type="EMBL" id="CAF0828085.1"/>
    </source>
</evidence>
<evidence type="ECO:0000256" key="1">
    <source>
        <dbReference type="ARBA" id="ARBA00022737"/>
    </source>
</evidence>
<reference evidence="5" key="1">
    <citation type="submission" date="2021-02" db="EMBL/GenBank/DDBJ databases">
        <authorList>
            <person name="Nowell W R."/>
        </authorList>
    </citation>
    <scope>NUCLEOTIDE SEQUENCE</scope>
</reference>
<keyword evidence="4" id="KW-0493">Microtubule</keyword>
<dbReference type="GO" id="GO:0005874">
    <property type="term" value="C:microtubule"/>
    <property type="evidence" value="ECO:0007669"/>
    <property type="project" value="UniProtKB-UniRule"/>
</dbReference>
<dbReference type="Proteomes" id="UP000682733">
    <property type="component" value="Unassembled WGS sequence"/>
</dbReference>
<dbReference type="EMBL" id="CAJNOK010001748">
    <property type="protein sequence ID" value="CAF0828085.1"/>
    <property type="molecule type" value="Genomic_DNA"/>
</dbReference>
<evidence type="ECO:0000256" key="4">
    <source>
        <dbReference type="RuleBase" id="RU367020"/>
    </source>
</evidence>
<evidence type="ECO:0000313" key="6">
    <source>
        <dbReference type="EMBL" id="CAF3612574.1"/>
    </source>
</evidence>
<comment type="subunit">
    <text evidence="4">Oligomeric complex composed of two heavy chains and two light chains.</text>
</comment>
<comment type="similarity">
    <text evidence="4">Belongs to the kinesin light chain family.</text>
</comment>
<keyword evidence="2 3" id="KW-0802">TPR repeat</keyword>
<evidence type="ECO:0000256" key="2">
    <source>
        <dbReference type="ARBA" id="ARBA00022803"/>
    </source>
</evidence>
<dbReference type="PROSITE" id="PS51996">
    <property type="entry name" value="TR_MART"/>
    <property type="match status" value="1"/>
</dbReference>
<keyword evidence="4" id="KW-0963">Cytoplasm</keyword>
<keyword evidence="4" id="KW-0505">Motor protein</keyword>
<protein>
    <recommendedName>
        <fullName evidence="4">Kinesin light chain</fullName>
    </recommendedName>
</protein>
<feature type="repeat" description="TPR" evidence="3">
    <location>
        <begin position="341"/>
        <end position="374"/>
    </location>
</feature>
<dbReference type="EMBL" id="CAJOBA010001748">
    <property type="protein sequence ID" value="CAF3612574.1"/>
    <property type="molecule type" value="Genomic_DNA"/>
</dbReference>
<dbReference type="Proteomes" id="UP000677228">
    <property type="component" value="Unassembled WGS sequence"/>
</dbReference>
<dbReference type="SUPFAM" id="SSF48452">
    <property type="entry name" value="TPR-like"/>
    <property type="match status" value="1"/>
</dbReference>